<dbReference type="FunFam" id="1.10.10.60:FF:000117">
    <property type="entry name" value="BEL1-like homeodomain protein 9"/>
    <property type="match status" value="1"/>
</dbReference>
<keyword evidence="6" id="KW-0804">Transcription</keyword>
<dbReference type="SMART" id="SM00574">
    <property type="entry name" value="POX"/>
    <property type="match status" value="1"/>
</dbReference>
<name>A0AAD7QBN2_QUISA</name>
<keyword evidence="4 8" id="KW-0238">DNA-binding</keyword>
<feature type="compositionally biased region" description="Polar residues" evidence="9">
    <location>
        <begin position="265"/>
        <end position="279"/>
    </location>
</feature>
<keyword evidence="7 8" id="KW-0539">Nucleus</keyword>
<gene>
    <name evidence="11" type="ORF">O6P43_001866</name>
</gene>
<dbReference type="KEGG" id="qsa:O6P43_001866"/>
<dbReference type="PROSITE" id="PS50071">
    <property type="entry name" value="HOMEOBOX_2"/>
    <property type="match status" value="1"/>
</dbReference>
<dbReference type="Pfam" id="PF07526">
    <property type="entry name" value="POX"/>
    <property type="match status" value="1"/>
</dbReference>
<dbReference type="InterPro" id="IPR008422">
    <property type="entry name" value="KN_HD"/>
</dbReference>
<dbReference type="Proteomes" id="UP001163823">
    <property type="component" value="Chromosome 2"/>
</dbReference>
<dbReference type="SMART" id="SM00389">
    <property type="entry name" value="HOX"/>
    <property type="match status" value="1"/>
</dbReference>
<evidence type="ECO:0000256" key="9">
    <source>
        <dbReference type="SAM" id="MobiDB-lite"/>
    </source>
</evidence>
<evidence type="ECO:0000313" key="11">
    <source>
        <dbReference type="EMBL" id="KAJ7978320.1"/>
    </source>
</evidence>
<feature type="DNA-binding region" description="Homeobox" evidence="8">
    <location>
        <begin position="403"/>
        <end position="465"/>
    </location>
</feature>
<feature type="region of interest" description="Disordered" evidence="9">
    <location>
        <begin position="229"/>
        <end position="285"/>
    </location>
</feature>
<dbReference type="Pfam" id="PF05920">
    <property type="entry name" value="Homeobox_KN"/>
    <property type="match status" value="1"/>
</dbReference>
<evidence type="ECO:0000256" key="1">
    <source>
        <dbReference type="ARBA" id="ARBA00004123"/>
    </source>
</evidence>
<evidence type="ECO:0000256" key="4">
    <source>
        <dbReference type="ARBA" id="ARBA00023125"/>
    </source>
</evidence>
<dbReference type="GO" id="GO:0006355">
    <property type="term" value="P:regulation of DNA-templated transcription"/>
    <property type="evidence" value="ECO:0007669"/>
    <property type="project" value="InterPro"/>
</dbReference>
<dbReference type="AlphaFoldDB" id="A0AAD7QBN2"/>
<dbReference type="Gene3D" id="1.10.10.60">
    <property type="entry name" value="Homeodomain-like"/>
    <property type="match status" value="1"/>
</dbReference>
<feature type="region of interest" description="Disordered" evidence="9">
    <location>
        <begin position="474"/>
        <end position="521"/>
    </location>
</feature>
<comment type="caution">
    <text evidence="11">The sequence shown here is derived from an EMBL/GenBank/DDBJ whole genome shotgun (WGS) entry which is preliminary data.</text>
</comment>
<protein>
    <submittedName>
        <fullName evidence="11">BEL1-like homeodomain protein 6</fullName>
    </submittedName>
</protein>
<evidence type="ECO:0000256" key="7">
    <source>
        <dbReference type="ARBA" id="ARBA00023242"/>
    </source>
</evidence>
<keyword evidence="3" id="KW-0805">Transcription regulation</keyword>
<dbReference type="EMBL" id="JARAOO010000002">
    <property type="protein sequence ID" value="KAJ7978320.1"/>
    <property type="molecule type" value="Genomic_DNA"/>
</dbReference>
<proteinExistence type="inferred from homology"/>
<feature type="compositionally biased region" description="Polar residues" evidence="9">
    <location>
        <begin position="507"/>
        <end position="521"/>
    </location>
</feature>
<feature type="region of interest" description="Disordered" evidence="9">
    <location>
        <begin position="143"/>
        <end position="190"/>
    </location>
</feature>
<keyword evidence="5 8" id="KW-0371">Homeobox</keyword>
<dbReference type="InterPro" id="IPR006563">
    <property type="entry name" value="POX_dom"/>
</dbReference>
<dbReference type="InterPro" id="IPR050224">
    <property type="entry name" value="TALE_homeobox"/>
</dbReference>
<evidence type="ECO:0000256" key="8">
    <source>
        <dbReference type="PROSITE-ProRule" id="PRU00108"/>
    </source>
</evidence>
<comment type="subcellular location">
    <subcellularLocation>
        <location evidence="1 8">Nucleus</location>
    </subcellularLocation>
</comment>
<dbReference type="GO" id="GO:0003677">
    <property type="term" value="F:DNA binding"/>
    <property type="evidence" value="ECO:0007669"/>
    <property type="project" value="UniProtKB-UniRule"/>
</dbReference>
<feature type="domain" description="Homeobox" evidence="10">
    <location>
        <begin position="401"/>
        <end position="464"/>
    </location>
</feature>
<evidence type="ECO:0000256" key="3">
    <source>
        <dbReference type="ARBA" id="ARBA00023015"/>
    </source>
</evidence>
<dbReference type="PANTHER" id="PTHR11850">
    <property type="entry name" value="HOMEOBOX PROTEIN TRANSCRIPTION FACTORS"/>
    <property type="match status" value="1"/>
</dbReference>
<evidence type="ECO:0000313" key="12">
    <source>
        <dbReference type="Proteomes" id="UP001163823"/>
    </source>
</evidence>
<comment type="similarity">
    <text evidence="2">Belongs to the TALE/BELL homeobox family.</text>
</comment>
<evidence type="ECO:0000256" key="5">
    <source>
        <dbReference type="ARBA" id="ARBA00023155"/>
    </source>
</evidence>
<sequence>MAAYYANTSNQRDVAAAPMLYLREPLPNSYSEAPVLSSNMMMYMNSAYSDALSGNSQQQNTCFAISSIGPSNSAPQEQEILTSLGGLQTGEHNFTAWRDGRNEMLASQVMGGQSMQGQGLSLSLGTQIQSGIQMTSIPYRNPNPGFASFLSPNPSISGEGGCKSGSSRDEQSRNVEYLSPPGYPGSNEDSNRVDFSLYGMSSVAKTIPNSKYLKAAQQLLDEVVNVRKALKQSDSRKNQSTYEHHGKSSKEGDEGLVNETVLANGASSNPQESASNSPCELSHAQKQDLQNKLTKLLSMLDEVDRRYKQYYHQMQIVVSSFDVIAGSGAAKPYTALALQAISCHFRCLRDAITGQILATQKSLGDQDASGNSKGVGITRLRYVERKLQQQRALQQLGMMQQHAWRPQRGLPENSVSILRAWLFEHFLHPYPKDSDKIMLARQAGLTRSQVSNWFINARVRLWKPMVEEMYKEEAGDADMDSNSSSENAAKVTNGDVRTSEDRGEDLQQYQSSAASERCSIGQSLDSKADHVSFVEMTESTGLSSFHNGNHEGETEYGLVKQTEEQKPHVDDCNPFHATVVHSVGFMEPAAAYHMSELGRFGPAMGVSLTLGLQHCEGGNLPMSSGTHQSFVSAREDDIYNAAASSVRADTAELECMSSVNQQQRFSSSHLLHDFVV</sequence>
<dbReference type="InterPro" id="IPR009057">
    <property type="entry name" value="Homeodomain-like_sf"/>
</dbReference>
<organism evidence="11 12">
    <name type="scientific">Quillaja saponaria</name>
    <name type="common">Soap bark tree</name>
    <dbReference type="NCBI Taxonomy" id="32244"/>
    <lineage>
        <taxon>Eukaryota</taxon>
        <taxon>Viridiplantae</taxon>
        <taxon>Streptophyta</taxon>
        <taxon>Embryophyta</taxon>
        <taxon>Tracheophyta</taxon>
        <taxon>Spermatophyta</taxon>
        <taxon>Magnoliopsida</taxon>
        <taxon>eudicotyledons</taxon>
        <taxon>Gunneridae</taxon>
        <taxon>Pentapetalae</taxon>
        <taxon>rosids</taxon>
        <taxon>fabids</taxon>
        <taxon>Fabales</taxon>
        <taxon>Quillajaceae</taxon>
        <taxon>Quillaja</taxon>
    </lineage>
</organism>
<dbReference type="CDD" id="cd00086">
    <property type="entry name" value="homeodomain"/>
    <property type="match status" value="1"/>
</dbReference>
<dbReference type="GO" id="GO:0005634">
    <property type="term" value="C:nucleus"/>
    <property type="evidence" value="ECO:0007669"/>
    <property type="project" value="UniProtKB-SubCell"/>
</dbReference>
<dbReference type="InterPro" id="IPR001356">
    <property type="entry name" value="HD"/>
</dbReference>
<accession>A0AAD7QBN2</accession>
<keyword evidence="12" id="KW-1185">Reference proteome</keyword>
<reference evidence="11" key="1">
    <citation type="journal article" date="2023" name="Science">
        <title>Elucidation of the pathway for biosynthesis of saponin adjuvants from the soapbark tree.</title>
        <authorList>
            <person name="Reed J."/>
            <person name="Orme A."/>
            <person name="El-Demerdash A."/>
            <person name="Owen C."/>
            <person name="Martin L.B.B."/>
            <person name="Misra R.C."/>
            <person name="Kikuchi S."/>
            <person name="Rejzek M."/>
            <person name="Martin A.C."/>
            <person name="Harkess A."/>
            <person name="Leebens-Mack J."/>
            <person name="Louveau T."/>
            <person name="Stephenson M.J."/>
            <person name="Osbourn A."/>
        </authorList>
    </citation>
    <scope>NUCLEOTIDE SEQUENCE</scope>
    <source>
        <strain evidence="11">S10</strain>
    </source>
</reference>
<dbReference type="SUPFAM" id="SSF46689">
    <property type="entry name" value="Homeodomain-like"/>
    <property type="match status" value="1"/>
</dbReference>
<evidence type="ECO:0000259" key="10">
    <source>
        <dbReference type="PROSITE" id="PS50071"/>
    </source>
</evidence>
<evidence type="ECO:0000256" key="2">
    <source>
        <dbReference type="ARBA" id="ARBA00006454"/>
    </source>
</evidence>
<feature type="compositionally biased region" description="Basic and acidic residues" evidence="9">
    <location>
        <begin position="231"/>
        <end position="253"/>
    </location>
</feature>
<evidence type="ECO:0000256" key="6">
    <source>
        <dbReference type="ARBA" id="ARBA00023163"/>
    </source>
</evidence>